<reference evidence="3" key="1">
    <citation type="submission" date="2022-03" db="EMBL/GenBank/DDBJ databases">
        <title>Draft genome sequence of Aduncisulcus paluster, a free-living microaerophilic Fornicata.</title>
        <authorList>
            <person name="Yuyama I."/>
            <person name="Kume K."/>
            <person name="Tamura T."/>
            <person name="Inagaki Y."/>
            <person name="Hashimoto T."/>
        </authorList>
    </citation>
    <scope>NUCLEOTIDE SEQUENCE</scope>
    <source>
        <strain evidence="3">NY0171</strain>
    </source>
</reference>
<feature type="transmembrane region" description="Helical" evidence="2">
    <location>
        <begin position="393"/>
        <end position="416"/>
    </location>
</feature>
<gene>
    <name evidence="3" type="ORF">ADUPG1_009975</name>
</gene>
<proteinExistence type="predicted"/>
<evidence type="ECO:0000256" key="1">
    <source>
        <dbReference type="SAM" id="MobiDB-lite"/>
    </source>
</evidence>
<evidence type="ECO:0000256" key="2">
    <source>
        <dbReference type="SAM" id="Phobius"/>
    </source>
</evidence>
<feature type="transmembrane region" description="Helical" evidence="2">
    <location>
        <begin position="604"/>
        <end position="622"/>
    </location>
</feature>
<feature type="compositionally biased region" description="Acidic residues" evidence="1">
    <location>
        <begin position="280"/>
        <end position="293"/>
    </location>
</feature>
<feature type="transmembrane region" description="Helical" evidence="2">
    <location>
        <begin position="195"/>
        <end position="226"/>
    </location>
</feature>
<feature type="non-terminal residue" evidence="3">
    <location>
        <position position="1"/>
    </location>
</feature>
<keyword evidence="2" id="KW-1133">Transmembrane helix</keyword>
<keyword evidence="4" id="KW-1185">Reference proteome</keyword>
<dbReference type="EMBL" id="BQXS01011394">
    <property type="protein sequence ID" value="GKT37129.1"/>
    <property type="molecule type" value="Genomic_DNA"/>
</dbReference>
<sequence length="680" mass="74589">AVFLDLSVLQILDLDPSTTSLDQEVEKIARTVADLPVAAWAGEHLTDSTDEVGLRLGTMGYPKEASQFYKSNALQLRFFRDSTVDDLPPASYRIGDPLSESLAPLSVQSMSLRMAVETCVHAANSILEDYDSDIVFPSSSSGTVSIPSTTATVSLTQELVTQGSWRLFVENFEPYVLPAVNSLREVIVDQIHHRWFFYFAMTIGTILVMLFLTFIVFVTMIVIPVAKTSESQKMYTKLFFSLKVQNVIDIIKGLSVDDDKTKEPSGLPSIDDGKDKRGDSEDEDADEEINEISESEKDDSGSEKGKTDEIRELIGESNQLGISSKNGAMSVPPIVPQYPLDDFPTAPMASTTLASLSGAKNKHKGAATIATDDSAFDDDMAHTSFKALLINKIFGDLLIVTLLILALFVVWLSAFIGTQSGLPRLEKARSLSHDLAIEAKKAHMYVQDLVLAEVGALSAAHASLKRTELVTTIKTVRENYMKLLGALIEGTDGTSVEGVAEDVGVTVRYPSTQTTLEVAACPRTISEACTAGTESTYLNELLVKYGHWIANIISAEEKSSGQLASNDDYINVNDTAYLDVVGGIDKIRMNLDTIEESTFGRANTVFYCMMGGFIILSGYMLIVGSQKQVKALDEERGMFLTVWMMVPQKDIPIQFPGGEELYVCLAYFHELQEYARKDEE</sequence>
<protein>
    <submittedName>
        <fullName evidence="3">Uncharacterized protein</fullName>
    </submittedName>
</protein>
<keyword evidence="2" id="KW-0812">Transmembrane</keyword>
<feature type="compositionally biased region" description="Basic and acidic residues" evidence="1">
    <location>
        <begin position="294"/>
        <end position="306"/>
    </location>
</feature>
<evidence type="ECO:0000313" key="4">
    <source>
        <dbReference type="Proteomes" id="UP001057375"/>
    </source>
</evidence>
<keyword evidence="2" id="KW-0472">Membrane</keyword>
<name>A0ABQ5KXF6_9EUKA</name>
<accession>A0ABQ5KXF6</accession>
<dbReference type="Proteomes" id="UP001057375">
    <property type="component" value="Unassembled WGS sequence"/>
</dbReference>
<comment type="caution">
    <text evidence="3">The sequence shown here is derived from an EMBL/GenBank/DDBJ whole genome shotgun (WGS) entry which is preliminary data.</text>
</comment>
<evidence type="ECO:0000313" key="3">
    <source>
        <dbReference type="EMBL" id="GKT37129.1"/>
    </source>
</evidence>
<feature type="region of interest" description="Disordered" evidence="1">
    <location>
        <begin position="258"/>
        <end position="306"/>
    </location>
</feature>
<organism evidence="3 4">
    <name type="scientific">Aduncisulcus paluster</name>
    <dbReference type="NCBI Taxonomy" id="2918883"/>
    <lineage>
        <taxon>Eukaryota</taxon>
        <taxon>Metamonada</taxon>
        <taxon>Carpediemonas-like organisms</taxon>
        <taxon>Aduncisulcus</taxon>
    </lineage>
</organism>